<keyword evidence="2" id="KW-1185">Reference proteome</keyword>
<comment type="caution">
    <text evidence="1">The sequence shown here is derived from an EMBL/GenBank/DDBJ whole genome shotgun (WGS) entry which is preliminary data.</text>
</comment>
<proteinExistence type="predicted"/>
<evidence type="ECO:0000313" key="2">
    <source>
        <dbReference type="Proteomes" id="UP000805193"/>
    </source>
</evidence>
<dbReference type="EMBL" id="JABSTQ010011574">
    <property type="protein sequence ID" value="KAG0409928.1"/>
    <property type="molecule type" value="Genomic_DNA"/>
</dbReference>
<evidence type="ECO:0000313" key="1">
    <source>
        <dbReference type="EMBL" id="KAG0409928.1"/>
    </source>
</evidence>
<sequence>MSNEEIREQYLRDFLPRKYRDLQQTTVGFRSFYQRELRYIFNSPVSESWRTLLDVGCGPTVANVFPATRKIQRIVLSDLVPRNREEVEKWIEKAPDALDWSFMSKQLAILEGYKDAKKGAMDIEERTRGAVKKVIPCDVLNPSVLPKEHEEVFDVVLSSLCLQCAAQDETTYQRANRNISSLIRKGGHLILCGTAGSTEYTFGNVTFPDLCLSKAIVEDALSRSGLEIIRWSSLDSPISSETISDSWRTLLDVGCGPTVANVFPATRKIDSIVLSDLVPGNREEVEKWIAKAPDALDWSFMSEPLAILEGCKDAKSGAENIEERTRAAVKKVIHCDVLDPNVLPEEHTEVFDVVLSCLCFGTASRDEETFQRVVRNVSGVIREGGHLIFCAIAGSSQYTFAGVEYRGLCLTEAMVEAALISSGLKVQFSKIHQLFLKHNTAVPSSASVERLFSVAGDVFSRKRGNISDENFYRQLLLKGNDY</sequence>
<reference evidence="1 2" key="1">
    <citation type="journal article" date="2020" name="Cell">
        <title>Large-Scale Comparative Analyses of Tick Genomes Elucidate Their Genetic Diversity and Vector Capacities.</title>
        <authorList>
            <consortium name="Tick Genome and Microbiome Consortium (TIGMIC)"/>
            <person name="Jia N."/>
            <person name="Wang J."/>
            <person name="Shi W."/>
            <person name="Du L."/>
            <person name="Sun Y."/>
            <person name="Zhan W."/>
            <person name="Jiang J.F."/>
            <person name="Wang Q."/>
            <person name="Zhang B."/>
            <person name="Ji P."/>
            <person name="Bell-Sakyi L."/>
            <person name="Cui X.M."/>
            <person name="Yuan T.T."/>
            <person name="Jiang B.G."/>
            <person name="Yang W.F."/>
            <person name="Lam T.T."/>
            <person name="Chang Q.C."/>
            <person name="Ding S.J."/>
            <person name="Wang X.J."/>
            <person name="Zhu J.G."/>
            <person name="Ruan X.D."/>
            <person name="Zhao L."/>
            <person name="Wei J.T."/>
            <person name="Ye R.Z."/>
            <person name="Que T.C."/>
            <person name="Du C.H."/>
            <person name="Zhou Y.H."/>
            <person name="Cheng J.X."/>
            <person name="Dai P.F."/>
            <person name="Guo W.B."/>
            <person name="Han X.H."/>
            <person name="Huang E.J."/>
            <person name="Li L.F."/>
            <person name="Wei W."/>
            <person name="Gao Y.C."/>
            <person name="Liu J.Z."/>
            <person name="Shao H.Z."/>
            <person name="Wang X."/>
            <person name="Wang C.C."/>
            <person name="Yang T.C."/>
            <person name="Huo Q.B."/>
            <person name="Li W."/>
            <person name="Chen H.Y."/>
            <person name="Chen S.E."/>
            <person name="Zhou L.G."/>
            <person name="Ni X.B."/>
            <person name="Tian J.H."/>
            <person name="Sheng Y."/>
            <person name="Liu T."/>
            <person name="Pan Y.S."/>
            <person name="Xia L.Y."/>
            <person name="Li J."/>
            <person name="Zhao F."/>
            <person name="Cao W.C."/>
        </authorList>
    </citation>
    <scope>NUCLEOTIDE SEQUENCE [LARGE SCALE GENOMIC DNA]</scope>
    <source>
        <strain evidence="1">Iper-2018</strain>
    </source>
</reference>
<organism evidence="1 2">
    <name type="scientific">Ixodes persulcatus</name>
    <name type="common">Taiga tick</name>
    <dbReference type="NCBI Taxonomy" id="34615"/>
    <lineage>
        <taxon>Eukaryota</taxon>
        <taxon>Metazoa</taxon>
        <taxon>Ecdysozoa</taxon>
        <taxon>Arthropoda</taxon>
        <taxon>Chelicerata</taxon>
        <taxon>Arachnida</taxon>
        <taxon>Acari</taxon>
        <taxon>Parasitiformes</taxon>
        <taxon>Ixodida</taxon>
        <taxon>Ixodoidea</taxon>
        <taxon>Ixodidae</taxon>
        <taxon>Ixodinae</taxon>
        <taxon>Ixodes</taxon>
    </lineage>
</organism>
<protein>
    <submittedName>
        <fullName evidence="1">Uncharacterized protein</fullName>
    </submittedName>
</protein>
<name>A0AC60NS37_IXOPE</name>
<gene>
    <name evidence="1" type="ORF">HPB47_012934</name>
</gene>
<accession>A0AC60NS37</accession>
<dbReference type="Proteomes" id="UP000805193">
    <property type="component" value="Unassembled WGS sequence"/>
</dbReference>